<dbReference type="Gene3D" id="1.10.1620.20">
    <property type="entry name" value="ATP synthase, F1 complex, epsilon subunit superfamily, mitochondrial"/>
    <property type="match status" value="1"/>
</dbReference>
<gene>
    <name evidence="3" type="ORF">HK099_003780</name>
</gene>
<dbReference type="GO" id="GO:0042776">
    <property type="term" value="P:proton motive force-driven mitochondrial ATP synthesis"/>
    <property type="evidence" value="ECO:0007669"/>
    <property type="project" value="TreeGrafter"/>
</dbReference>
<dbReference type="Pfam" id="PF04627">
    <property type="entry name" value="ATP-synt_Eps"/>
    <property type="match status" value="1"/>
</dbReference>
<dbReference type="GO" id="GO:0045259">
    <property type="term" value="C:proton-transporting ATP synthase complex"/>
    <property type="evidence" value="ECO:0007669"/>
    <property type="project" value="InterPro"/>
</dbReference>
<dbReference type="GO" id="GO:0005743">
    <property type="term" value="C:mitochondrial inner membrane"/>
    <property type="evidence" value="ECO:0007669"/>
    <property type="project" value="InterPro"/>
</dbReference>
<dbReference type="Proteomes" id="UP001211065">
    <property type="component" value="Unassembled WGS sequence"/>
</dbReference>
<dbReference type="EMBL" id="JADGJW010000251">
    <property type="protein sequence ID" value="KAJ3221108.1"/>
    <property type="molecule type" value="Genomic_DNA"/>
</dbReference>
<comment type="caution">
    <text evidence="3">The sequence shown here is derived from an EMBL/GenBank/DDBJ whole genome shotgun (WGS) entry which is preliminary data.</text>
</comment>
<protein>
    <recommendedName>
        <fullName evidence="2">Armadillo-like helical domain-containing protein</fullName>
    </recommendedName>
</protein>
<evidence type="ECO:0000259" key="2">
    <source>
        <dbReference type="Pfam" id="PF08427"/>
    </source>
</evidence>
<evidence type="ECO:0000256" key="1">
    <source>
        <dbReference type="ARBA" id="ARBA00009502"/>
    </source>
</evidence>
<evidence type="ECO:0000313" key="3">
    <source>
        <dbReference type="EMBL" id="KAJ3221108.1"/>
    </source>
</evidence>
<dbReference type="InterPro" id="IPR006721">
    <property type="entry name" value="ATP_synth_F1_esu_mt"/>
</dbReference>
<dbReference type="InterPro" id="IPR036742">
    <property type="entry name" value="ATP_synth_F1_esu_sf_mt"/>
</dbReference>
<organism evidence="3 4">
    <name type="scientific">Clydaea vesicula</name>
    <dbReference type="NCBI Taxonomy" id="447962"/>
    <lineage>
        <taxon>Eukaryota</taxon>
        <taxon>Fungi</taxon>
        <taxon>Fungi incertae sedis</taxon>
        <taxon>Chytridiomycota</taxon>
        <taxon>Chytridiomycota incertae sedis</taxon>
        <taxon>Chytridiomycetes</taxon>
        <taxon>Lobulomycetales</taxon>
        <taxon>Lobulomycetaceae</taxon>
        <taxon>Clydaea</taxon>
    </lineage>
</organism>
<accession>A0AAD5U4H4</accession>
<comment type="similarity">
    <text evidence="1">Belongs to the eukaryotic ATPase epsilon family.</text>
</comment>
<reference evidence="3" key="1">
    <citation type="submission" date="2020-05" db="EMBL/GenBank/DDBJ databases">
        <title>Phylogenomic resolution of chytrid fungi.</title>
        <authorList>
            <person name="Stajich J.E."/>
            <person name="Amses K."/>
            <person name="Simmons R."/>
            <person name="Seto K."/>
            <person name="Myers J."/>
            <person name="Bonds A."/>
            <person name="Quandt C.A."/>
            <person name="Barry K."/>
            <person name="Liu P."/>
            <person name="Grigoriev I."/>
            <person name="Longcore J.E."/>
            <person name="James T.Y."/>
        </authorList>
    </citation>
    <scope>NUCLEOTIDE SEQUENCE</scope>
    <source>
        <strain evidence="3">JEL0476</strain>
    </source>
</reference>
<dbReference type="PANTHER" id="PTHR12448:SF0">
    <property type="entry name" value="ATP SYNTHASE SUBUNIT EPSILON, MITOCHONDRIAL"/>
    <property type="match status" value="1"/>
</dbReference>
<dbReference type="SUPFAM" id="SSF48690">
    <property type="entry name" value="Epsilon subunit of mitochondrial F1F0-ATP synthase"/>
    <property type="match status" value="1"/>
</dbReference>
<proteinExistence type="inferred from homology"/>
<keyword evidence="4" id="KW-1185">Reference proteome</keyword>
<evidence type="ECO:0000313" key="4">
    <source>
        <dbReference type="Proteomes" id="UP001211065"/>
    </source>
</evidence>
<sequence>MSYWKEAGLSYLQYSNIAAKALRNVLKEAPKLEALKREEQYARIAKWTNGKAGEYINIEYFFQNKSTNSLKVEIDDDDGSKKDYTIATMSLILSYFFSKNLRLKKYLNCDKNELLASNNCFSFFKIDFGTLNIILEVASECVIDLTCDFEEGSKKASSYSEYALSFIWKWKPNTVKSEEEELLEKMNTRKKNLPKEVLPIIFTDLFDVLSNITSEEKRQLKLDFLSYFQLYVNYFKCLLKNREKFKLSSLNLNYLKLFSYNLKYVTSEENILYLDSEDLEDDSLQLILKVEVEIINYNLMNFQVDLFKKDEEETETEKVTTDQVEDIVKKSEISSSNSINDISEEKVKKKFKCDKKFDFLVLKCFLMLNYFISFGDRFLSDPHHYDRLFYEIIRNADALKNLYNYIVKKMEQNLKENVNDNASFFSEQLKNFDNLNLIFNYFLPKLNDFQQEDLNETNILDMLKENYTNLNLIIFEDEDDCWSLYCEDVTASELDIIKNFGPVLSEFSF</sequence>
<feature type="domain" description="Armadillo-like helical" evidence="2">
    <location>
        <begin position="349"/>
        <end position="494"/>
    </location>
</feature>
<name>A0AAD5U4H4_9FUNG</name>
<dbReference type="AlphaFoldDB" id="A0AAD5U4H4"/>
<dbReference type="GO" id="GO:0046933">
    <property type="term" value="F:proton-transporting ATP synthase activity, rotational mechanism"/>
    <property type="evidence" value="ECO:0007669"/>
    <property type="project" value="InterPro"/>
</dbReference>
<dbReference type="CDD" id="cd12153">
    <property type="entry name" value="F1-ATPase_epsilon"/>
    <property type="match status" value="1"/>
</dbReference>
<dbReference type="Pfam" id="PF08427">
    <property type="entry name" value="ARMH3_C"/>
    <property type="match status" value="1"/>
</dbReference>
<dbReference type="InterPro" id="IPR013636">
    <property type="entry name" value="ARMH3_C"/>
</dbReference>
<dbReference type="PANTHER" id="PTHR12448">
    <property type="entry name" value="ATP SYNTHASE EPSILON CHAIN, MITOCHONDRIAL"/>
    <property type="match status" value="1"/>
</dbReference>